<dbReference type="STRING" id="4999.A0A1Y1USE5"/>
<evidence type="ECO:0000313" key="4">
    <source>
        <dbReference type="Proteomes" id="UP000193218"/>
    </source>
</evidence>
<evidence type="ECO:0008006" key="5">
    <source>
        <dbReference type="Google" id="ProtNLM"/>
    </source>
</evidence>
<dbReference type="SUPFAM" id="SSF51735">
    <property type="entry name" value="NAD(P)-binding Rossmann-fold domains"/>
    <property type="match status" value="1"/>
</dbReference>
<dbReference type="Proteomes" id="UP000193218">
    <property type="component" value="Unassembled WGS sequence"/>
</dbReference>
<dbReference type="OrthoDB" id="4131217at2759"/>
<dbReference type="CDD" id="cd05233">
    <property type="entry name" value="SDR_c"/>
    <property type="match status" value="1"/>
</dbReference>
<dbReference type="PANTHER" id="PTHR43180:SF66">
    <property type="entry name" value="SHORT-CHAIN DEHYDROGENASE_REDUCTASE FAMILY PROTEIN"/>
    <property type="match status" value="1"/>
</dbReference>
<dbReference type="PANTHER" id="PTHR43180">
    <property type="entry name" value="3-OXOACYL-(ACYL-CARRIER-PROTEIN) REDUCTASE (AFU_ORTHOLOGUE AFUA_6G11210)"/>
    <property type="match status" value="1"/>
</dbReference>
<dbReference type="FunFam" id="3.40.50.720:FF:000084">
    <property type="entry name" value="Short-chain dehydrogenase reductase"/>
    <property type="match status" value="1"/>
</dbReference>
<comment type="caution">
    <text evidence="3">The sequence shown here is derived from an EMBL/GenBank/DDBJ whole genome shotgun (WGS) entry which is preliminary data.</text>
</comment>
<dbReference type="InterPro" id="IPR036291">
    <property type="entry name" value="NAD(P)-bd_dom_sf"/>
</dbReference>
<dbReference type="InterPro" id="IPR002347">
    <property type="entry name" value="SDR_fam"/>
</dbReference>
<proteinExistence type="inferred from homology"/>
<dbReference type="GeneID" id="33556060"/>
<evidence type="ECO:0000313" key="3">
    <source>
        <dbReference type="EMBL" id="ORX40557.1"/>
    </source>
</evidence>
<gene>
    <name evidence="3" type="ORF">BD324DRAFT_611268</name>
</gene>
<reference evidence="3 4" key="1">
    <citation type="submission" date="2017-03" db="EMBL/GenBank/DDBJ databases">
        <title>Widespread Adenine N6-methylation of Active Genes in Fungi.</title>
        <authorList>
            <consortium name="DOE Joint Genome Institute"/>
            <person name="Mondo S.J."/>
            <person name="Dannebaum R.O."/>
            <person name="Kuo R.C."/>
            <person name="Louie K.B."/>
            <person name="Bewick A.J."/>
            <person name="Labutti K."/>
            <person name="Haridas S."/>
            <person name="Kuo A."/>
            <person name="Salamov A."/>
            <person name="Ahrendt S.R."/>
            <person name="Lau R."/>
            <person name="Bowen B.P."/>
            <person name="Lipzen A."/>
            <person name="Sullivan W."/>
            <person name="Andreopoulos W.B."/>
            <person name="Clum A."/>
            <person name="Lindquist E."/>
            <person name="Daum C."/>
            <person name="Northen T.R."/>
            <person name="Ramamoorthy G."/>
            <person name="Schmitz R.J."/>
            <person name="Gryganskyi A."/>
            <person name="Culley D."/>
            <person name="Magnuson J."/>
            <person name="James T.Y."/>
            <person name="O'Malley M.A."/>
            <person name="Stajich J.E."/>
            <person name="Spatafora J.W."/>
            <person name="Visel A."/>
            <person name="Grigoriev I.V."/>
        </authorList>
    </citation>
    <scope>NUCLEOTIDE SEQUENCE [LARGE SCALE GENOMIC DNA]</scope>
    <source>
        <strain evidence="3 4">NRRL Y-17943</strain>
    </source>
</reference>
<protein>
    <recommendedName>
        <fullName evidence="5">2,4-dienoyl-CoA reductase</fullName>
    </recommendedName>
</protein>
<dbReference type="GO" id="GO:0016491">
    <property type="term" value="F:oxidoreductase activity"/>
    <property type="evidence" value="ECO:0007669"/>
    <property type="project" value="UniProtKB-KW"/>
</dbReference>
<dbReference type="Pfam" id="PF13561">
    <property type="entry name" value="adh_short_C2"/>
    <property type="match status" value="1"/>
</dbReference>
<sequence>MSEPQDPRIRTKAAVMQHLQRQADATSLDDGARLKGKVGIITGAGHPKGIGYATARLMARQGANHLYLLDYIMDNLPSLAKDLQNAFPKTKVTHVQGDAGSSKVISELVNRVMKEEGHLDFFFANAGVISPPNPEAESRSAFQGMKQAVRDWHVSDRDFMEVMRINTLSVYLAVKYASPAMAKLCPSKGKHIPGGSIILTASVAGLKANAGPIPYSASKAAVVSIAQTSASALTGQNIRVNAICPGLIDTDMPKGIFLLAEAKGVSHEIGKYNPLLRAGIASEIAPVAAFLASDDSSYINGQAIPIDGGLSSSLPFVPPKL</sequence>
<dbReference type="PRINTS" id="PR00081">
    <property type="entry name" value="GDHRDH"/>
</dbReference>
<evidence type="ECO:0000256" key="1">
    <source>
        <dbReference type="ARBA" id="ARBA00006484"/>
    </source>
</evidence>
<dbReference type="AlphaFoldDB" id="A0A1Y1USE5"/>
<keyword evidence="2" id="KW-0560">Oxidoreductase</keyword>
<dbReference type="PRINTS" id="PR00080">
    <property type="entry name" value="SDRFAMILY"/>
</dbReference>
<name>A0A1Y1USE5_9TREE</name>
<organism evidence="3 4">
    <name type="scientific">Kockovaella imperatae</name>
    <dbReference type="NCBI Taxonomy" id="4999"/>
    <lineage>
        <taxon>Eukaryota</taxon>
        <taxon>Fungi</taxon>
        <taxon>Dikarya</taxon>
        <taxon>Basidiomycota</taxon>
        <taxon>Agaricomycotina</taxon>
        <taxon>Tremellomycetes</taxon>
        <taxon>Tremellales</taxon>
        <taxon>Cuniculitremaceae</taxon>
        <taxon>Kockovaella</taxon>
    </lineage>
</organism>
<dbReference type="EMBL" id="NBSH01000001">
    <property type="protein sequence ID" value="ORX40557.1"/>
    <property type="molecule type" value="Genomic_DNA"/>
</dbReference>
<evidence type="ECO:0000256" key="2">
    <source>
        <dbReference type="ARBA" id="ARBA00023002"/>
    </source>
</evidence>
<dbReference type="RefSeq" id="XP_021874236.1">
    <property type="nucleotide sequence ID" value="XM_022014252.1"/>
</dbReference>
<dbReference type="InParanoid" id="A0A1Y1USE5"/>
<keyword evidence="4" id="KW-1185">Reference proteome</keyword>
<comment type="similarity">
    <text evidence="1">Belongs to the short-chain dehydrogenases/reductases (SDR) family.</text>
</comment>
<accession>A0A1Y1USE5</accession>
<dbReference type="Gene3D" id="3.40.50.720">
    <property type="entry name" value="NAD(P)-binding Rossmann-like Domain"/>
    <property type="match status" value="1"/>
</dbReference>